<protein>
    <submittedName>
        <fullName evidence="2">Uncharacterized protein LOC116412833</fullName>
    </submittedName>
</protein>
<sequence length="196" mass="22847">MCLKLKNFKFGVVVCVLSLQMHIILGHVLTTTTTEATKFRFEGVDYFQLPDNLKILNYDCYTINMECIRHYPNLNPVCAYRILSHQYNDYFNLCEVELENCLYRIHHNVDNYYGQASYDNKVFFNGENYKCEFYARMGEDMDEAYFGMASRELDEVKTDILRSMIKEKMPNNELVSTASLVKMTGDFANTTVGSIM</sequence>
<dbReference type="AlphaFoldDB" id="A0A6J3BWE1"/>
<reference evidence="2" key="1">
    <citation type="submission" date="2025-08" db="UniProtKB">
        <authorList>
            <consortium name="RefSeq"/>
        </authorList>
    </citation>
    <scope>IDENTIFICATION</scope>
    <source>
        <tissue evidence="2">Whole larvae</tissue>
    </source>
</reference>
<dbReference type="Proteomes" id="UP001652740">
    <property type="component" value="Unplaced"/>
</dbReference>
<proteinExistence type="predicted"/>
<dbReference type="GeneID" id="116412833"/>
<evidence type="ECO:0000313" key="1">
    <source>
        <dbReference type="Proteomes" id="UP001652740"/>
    </source>
</evidence>
<evidence type="ECO:0000313" key="2">
    <source>
        <dbReference type="RefSeq" id="XP_031764211.2"/>
    </source>
</evidence>
<name>A0A6J3BWE1_GALME</name>
<dbReference type="RefSeq" id="XP_031764211.2">
    <property type="nucleotide sequence ID" value="XM_031908351.2"/>
</dbReference>
<organism evidence="1 2">
    <name type="scientific">Galleria mellonella</name>
    <name type="common">Greater wax moth</name>
    <dbReference type="NCBI Taxonomy" id="7137"/>
    <lineage>
        <taxon>Eukaryota</taxon>
        <taxon>Metazoa</taxon>
        <taxon>Ecdysozoa</taxon>
        <taxon>Arthropoda</taxon>
        <taxon>Hexapoda</taxon>
        <taxon>Insecta</taxon>
        <taxon>Pterygota</taxon>
        <taxon>Neoptera</taxon>
        <taxon>Endopterygota</taxon>
        <taxon>Lepidoptera</taxon>
        <taxon>Glossata</taxon>
        <taxon>Ditrysia</taxon>
        <taxon>Pyraloidea</taxon>
        <taxon>Pyralidae</taxon>
        <taxon>Galleriinae</taxon>
        <taxon>Galleria</taxon>
    </lineage>
</organism>
<keyword evidence="1" id="KW-1185">Reference proteome</keyword>
<dbReference type="InParanoid" id="A0A6J3BWE1"/>
<accession>A0A6J3BWE1</accession>
<gene>
    <name evidence="2" type="primary">LOC116412833</name>
</gene>
<dbReference type="KEGG" id="gmw:116412833"/>